<name>X1GB77_9ZZZZ</name>
<evidence type="ECO:0000313" key="1">
    <source>
        <dbReference type="EMBL" id="GAH55161.1"/>
    </source>
</evidence>
<sequence>TICWSEYGCFTQEVDQYSSYNTWKEVYLGLWYLHKDRKDYTLVRVTDATGEPYDGKTTYTIGSVKFVKFK</sequence>
<reference evidence="1" key="1">
    <citation type="journal article" date="2014" name="Front. Microbiol.">
        <title>High frequency of phylogenetically diverse reductive dehalogenase-homologous genes in deep subseafloor sedimentary metagenomes.</title>
        <authorList>
            <person name="Kawai M."/>
            <person name="Futagami T."/>
            <person name="Toyoda A."/>
            <person name="Takaki Y."/>
            <person name="Nishi S."/>
            <person name="Hori S."/>
            <person name="Arai W."/>
            <person name="Tsubouchi T."/>
            <person name="Morono Y."/>
            <person name="Uchiyama I."/>
            <person name="Ito T."/>
            <person name="Fujiyama A."/>
            <person name="Inagaki F."/>
            <person name="Takami H."/>
        </authorList>
    </citation>
    <scope>NUCLEOTIDE SEQUENCE</scope>
    <source>
        <strain evidence="1">Expedition CK06-06</strain>
    </source>
</reference>
<accession>X1GB77</accession>
<protein>
    <submittedName>
        <fullName evidence="1">Uncharacterized protein</fullName>
    </submittedName>
</protein>
<proteinExistence type="predicted"/>
<dbReference type="EMBL" id="BARU01017003">
    <property type="protein sequence ID" value="GAH55161.1"/>
    <property type="molecule type" value="Genomic_DNA"/>
</dbReference>
<organism evidence="1">
    <name type="scientific">marine sediment metagenome</name>
    <dbReference type="NCBI Taxonomy" id="412755"/>
    <lineage>
        <taxon>unclassified sequences</taxon>
        <taxon>metagenomes</taxon>
        <taxon>ecological metagenomes</taxon>
    </lineage>
</organism>
<feature type="non-terminal residue" evidence="1">
    <location>
        <position position="1"/>
    </location>
</feature>
<gene>
    <name evidence="1" type="ORF">S03H2_28228</name>
</gene>
<comment type="caution">
    <text evidence="1">The sequence shown here is derived from an EMBL/GenBank/DDBJ whole genome shotgun (WGS) entry which is preliminary data.</text>
</comment>
<dbReference type="AlphaFoldDB" id="X1GB77"/>